<dbReference type="Pfam" id="PF02163">
    <property type="entry name" value="Peptidase_M50"/>
    <property type="match status" value="1"/>
</dbReference>
<accession>A0ABU9YZL5</accession>
<evidence type="ECO:0000256" key="9">
    <source>
        <dbReference type="SAM" id="Phobius"/>
    </source>
</evidence>
<reference evidence="11 12" key="1">
    <citation type="journal article" date="2018" name="Int. J. Syst. Evol. Microbiol.">
        <title>Uliginosibacterium sediminicola sp. nov., isolated from freshwater sediment.</title>
        <authorList>
            <person name="Hwang W.M."/>
            <person name="Kim S.M."/>
            <person name="Kang K."/>
            <person name="Ahn T.Y."/>
        </authorList>
    </citation>
    <scope>NUCLEOTIDE SEQUENCE [LARGE SCALE GENOMIC DNA]</scope>
    <source>
        <strain evidence="11 12">M1-21</strain>
    </source>
</reference>
<comment type="similarity">
    <text evidence="4">Belongs to the peptidase M50B family.</text>
</comment>
<keyword evidence="5 9" id="KW-0812">Transmembrane</keyword>
<feature type="transmembrane region" description="Helical" evidence="9">
    <location>
        <begin position="438"/>
        <end position="457"/>
    </location>
</feature>
<evidence type="ECO:0000256" key="5">
    <source>
        <dbReference type="ARBA" id="ARBA00022692"/>
    </source>
</evidence>
<comment type="subcellular location">
    <subcellularLocation>
        <location evidence="3">Cell envelope</location>
    </subcellularLocation>
    <subcellularLocation>
        <location evidence="2">Membrane</location>
        <topology evidence="2">Multi-pass membrane protein</topology>
    </subcellularLocation>
</comment>
<feature type="transmembrane region" description="Helical" evidence="9">
    <location>
        <begin position="398"/>
        <end position="417"/>
    </location>
</feature>
<feature type="domain" description="Peptidase M50" evidence="10">
    <location>
        <begin position="207"/>
        <end position="296"/>
    </location>
</feature>
<protein>
    <submittedName>
        <fullName evidence="11">HlyD family efflux transporter periplasmic adaptor subunit</fullName>
    </submittedName>
</protein>
<feature type="transmembrane region" description="Helical" evidence="9">
    <location>
        <begin position="194"/>
        <end position="213"/>
    </location>
</feature>
<keyword evidence="7" id="KW-0175">Coiled coil</keyword>
<dbReference type="InterPro" id="IPR050465">
    <property type="entry name" value="UPF0194_transport"/>
</dbReference>
<feature type="transmembrane region" description="Helical" evidence="9">
    <location>
        <begin position="293"/>
        <end position="313"/>
    </location>
</feature>
<evidence type="ECO:0000313" key="11">
    <source>
        <dbReference type="EMBL" id="MEN3068947.1"/>
    </source>
</evidence>
<dbReference type="Gene3D" id="2.40.50.100">
    <property type="match status" value="1"/>
</dbReference>
<sequence>MSAQAVLDSGRTAQAAVSAGRPDWPLLREELLLHVAPRNHDGSPAWSLEDPGRAQFFQLGRAEAEMLARWSLGSAQAVADAVSRETALKLQAEDVQHFARFLQLNELVRVQGPQAVQAMLAQVQRQREVSWLSQLLKHYLFFRIPLLRPDGMLLRMLPSVRHVFLNRRFALATLLAAVLGLFLVARQWDAFVHTFLYFFSLEGAALAALVLGATKIAHELGHAFVARHHGCRVASMGVAFMVMWPVLYTDTSGAWRLASRRQRMSIGAAGMLAETAIAAWATLAWSFLPDGMLRSAAFMLATTTWLLTLAVNLNPFMRFDGYFLLADALNVPNLQQRAFALARWRLREWLFDLGEAAPEVFAPWRARVLCAYAFCVWIYRFFLFLGIALLVYHFAFKLLGIALFAVEIGVFLVKPIMSELFQWRERLQQRGKAAWNRRSRLSLTLLLILLLVLILPWRSSVQAPALLHAERQAQLVAPVSAQVSRILVAAGTRVNAGTPLFVLQAPELEHERALLQRRIQTLVWQTSFQSMRQAGSAGVPVAQSELQAARARDAVLARQLDALTVRAAFAGQLVDLAVPLREGEWLSAGEWLGTLATPESARVEAYVAEADLQRIERGATATFVAEDPAVAPLSLTVREIARTATRRLATHTELISAHGGGIAATRVPGDAEGGSWMPEQPVYRVLLAPQAGSAAMPRPQVLRGRLSIAAPAQSIALAAWRRMLSVLLRESGF</sequence>
<dbReference type="InterPro" id="IPR008915">
    <property type="entry name" value="Peptidase_M50"/>
</dbReference>
<comment type="caution">
    <text evidence="11">The sequence shown here is derived from an EMBL/GenBank/DDBJ whole genome shotgun (WGS) entry which is preliminary data.</text>
</comment>
<evidence type="ECO:0000256" key="2">
    <source>
        <dbReference type="ARBA" id="ARBA00004141"/>
    </source>
</evidence>
<evidence type="ECO:0000256" key="4">
    <source>
        <dbReference type="ARBA" id="ARBA00007931"/>
    </source>
</evidence>
<organism evidence="11 12">
    <name type="scientific">Uliginosibacterium sediminicola</name>
    <dbReference type="NCBI Taxonomy" id="2024550"/>
    <lineage>
        <taxon>Bacteria</taxon>
        <taxon>Pseudomonadati</taxon>
        <taxon>Pseudomonadota</taxon>
        <taxon>Betaproteobacteria</taxon>
        <taxon>Rhodocyclales</taxon>
        <taxon>Zoogloeaceae</taxon>
        <taxon>Uliginosibacterium</taxon>
    </lineage>
</organism>
<dbReference type="RefSeq" id="WP_345919718.1">
    <property type="nucleotide sequence ID" value="NZ_JBDIVE010000005.1"/>
</dbReference>
<feature type="transmembrane region" description="Helical" evidence="9">
    <location>
        <begin position="169"/>
        <end position="188"/>
    </location>
</feature>
<evidence type="ECO:0000313" key="12">
    <source>
        <dbReference type="Proteomes" id="UP001410394"/>
    </source>
</evidence>
<keyword evidence="12" id="KW-1185">Reference proteome</keyword>
<evidence type="ECO:0000256" key="6">
    <source>
        <dbReference type="ARBA" id="ARBA00022989"/>
    </source>
</evidence>
<evidence type="ECO:0000256" key="7">
    <source>
        <dbReference type="ARBA" id="ARBA00023054"/>
    </source>
</evidence>
<dbReference type="PANTHER" id="PTHR32347">
    <property type="entry name" value="EFFLUX SYSTEM COMPONENT YKNX-RELATED"/>
    <property type="match status" value="1"/>
</dbReference>
<name>A0ABU9YZL5_9RHOO</name>
<dbReference type="EMBL" id="JBDIVE010000005">
    <property type="protein sequence ID" value="MEN3068947.1"/>
    <property type="molecule type" value="Genomic_DNA"/>
</dbReference>
<gene>
    <name evidence="11" type="ORF">ABDB84_10690</name>
</gene>
<evidence type="ECO:0000256" key="8">
    <source>
        <dbReference type="ARBA" id="ARBA00023136"/>
    </source>
</evidence>
<keyword evidence="6 9" id="KW-1133">Transmembrane helix</keyword>
<evidence type="ECO:0000256" key="1">
    <source>
        <dbReference type="ARBA" id="ARBA00001947"/>
    </source>
</evidence>
<keyword evidence="8 9" id="KW-0472">Membrane</keyword>
<evidence type="ECO:0000256" key="3">
    <source>
        <dbReference type="ARBA" id="ARBA00004196"/>
    </source>
</evidence>
<comment type="cofactor">
    <cofactor evidence="1">
        <name>Zn(2+)</name>
        <dbReference type="ChEBI" id="CHEBI:29105"/>
    </cofactor>
</comment>
<feature type="transmembrane region" description="Helical" evidence="9">
    <location>
        <begin position="266"/>
        <end position="287"/>
    </location>
</feature>
<evidence type="ECO:0000259" key="10">
    <source>
        <dbReference type="Pfam" id="PF02163"/>
    </source>
</evidence>
<dbReference type="Proteomes" id="UP001410394">
    <property type="component" value="Unassembled WGS sequence"/>
</dbReference>
<dbReference type="SUPFAM" id="SSF111369">
    <property type="entry name" value="HlyD-like secretion proteins"/>
    <property type="match status" value="1"/>
</dbReference>
<proteinExistence type="inferred from homology"/>
<feature type="transmembrane region" description="Helical" evidence="9">
    <location>
        <begin position="369"/>
        <end position="392"/>
    </location>
</feature>